<evidence type="ECO:0000313" key="3">
    <source>
        <dbReference type="WBParaSite" id="PgR036_g009_t04"/>
    </source>
</evidence>
<dbReference type="WBParaSite" id="PgR036_g009_t04">
    <property type="protein sequence ID" value="PgR036_g009_t04"/>
    <property type="gene ID" value="PgR036_g009"/>
</dbReference>
<reference evidence="3" key="1">
    <citation type="submission" date="2022-11" db="UniProtKB">
        <authorList>
            <consortium name="WormBaseParasite"/>
        </authorList>
    </citation>
    <scope>IDENTIFICATION</scope>
</reference>
<sequence length="53" mass="5739">TWTGNSGGNIRCLYLSCLLRLFSSAASLGSGFCKIDGVVRSDRIRQCQGRSVK</sequence>
<name>A0A915BDW0_PARUN</name>
<accession>A0A915BDW0</accession>
<feature type="signal peptide" evidence="1">
    <location>
        <begin position="1"/>
        <end position="27"/>
    </location>
</feature>
<dbReference type="AlphaFoldDB" id="A0A915BDW0"/>
<organism evidence="2 3">
    <name type="scientific">Parascaris univalens</name>
    <name type="common">Nematode worm</name>
    <dbReference type="NCBI Taxonomy" id="6257"/>
    <lineage>
        <taxon>Eukaryota</taxon>
        <taxon>Metazoa</taxon>
        <taxon>Ecdysozoa</taxon>
        <taxon>Nematoda</taxon>
        <taxon>Chromadorea</taxon>
        <taxon>Rhabditida</taxon>
        <taxon>Spirurina</taxon>
        <taxon>Ascaridomorpha</taxon>
        <taxon>Ascaridoidea</taxon>
        <taxon>Ascarididae</taxon>
        <taxon>Parascaris</taxon>
    </lineage>
</organism>
<feature type="chain" id="PRO_5037665467" evidence="1">
    <location>
        <begin position="28"/>
        <end position="53"/>
    </location>
</feature>
<keyword evidence="2" id="KW-1185">Reference proteome</keyword>
<evidence type="ECO:0000313" key="2">
    <source>
        <dbReference type="Proteomes" id="UP000887569"/>
    </source>
</evidence>
<protein>
    <submittedName>
        <fullName evidence="3">Tim44-like domain-containing protein</fullName>
    </submittedName>
</protein>
<dbReference type="Proteomes" id="UP000887569">
    <property type="component" value="Unplaced"/>
</dbReference>
<proteinExistence type="predicted"/>
<keyword evidence="1" id="KW-0732">Signal</keyword>
<evidence type="ECO:0000256" key="1">
    <source>
        <dbReference type="SAM" id="SignalP"/>
    </source>
</evidence>